<keyword evidence="2" id="KW-1185">Reference proteome</keyword>
<sequence length="569" mass="65507">MKHSIIYFFLFSIGLTSSAQNIQLQLSGNSISETKVIDSLTYLSNHKNAKSLNDEITFTTEKLSKIGFIENKIVSKTKSNDSSYTAKLNLGERIKSIHIYIGGNPVLKKVLFPTHNQDTLVITYVEIEAFLNRSLKNLDQKGYSFSKLYLTQFQKKDSKLLATLKIEEKNQRTLNSIVVKNDKIEQKDIFPKGHLAQINLKYKNKLFNRDLVSQIHDDFEKYNFINQIKYPEILFTKDSTKVYVYLEKAKPNTFDGFIGFNNNDSKKLTFNGYLDLNLQNTLKAGEQFSLYWKSDGNKQKTFKTALELPYIFKSPIGLRAQLNIFKQDSIFQNTKTAIDLSYYLNYNARIYLGYQSTISSDIQNTNNTLISDFENSYLTSELDYYKLDSRSFLFQKQSNLNIKTGIGKREIRNSTNNTINNPQFYIDLLAMHTFYLNNKNAINIRSQNYYLKSTNYITNELFRFGGINSIRGFTENSLQANFMTAILTEYRYLISPTLYLHTILDYSIFKDSTLKNQPRDKTTLLGLGFGLGVKTNNGLLKISIATGSPNDQKLEFSNTIIHLSYGVNF</sequence>
<accession>A0A1H2VEG7</accession>
<reference evidence="2" key="1">
    <citation type="submission" date="2016-10" db="EMBL/GenBank/DDBJ databases">
        <authorList>
            <person name="Varghese N."/>
            <person name="Submissions S."/>
        </authorList>
    </citation>
    <scope>NUCLEOTIDE SEQUENCE [LARGE SCALE GENOMIC DNA]</scope>
    <source>
        <strain evidence="2">DSM 15718</strain>
    </source>
</reference>
<gene>
    <name evidence="1" type="ORF">SAMN05444338_10459</name>
</gene>
<dbReference type="RefSeq" id="WP_091430430.1">
    <property type="nucleotide sequence ID" value="NZ_FNMV01000004.1"/>
</dbReference>
<evidence type="ECO:0000313" key="1">
    <source>
        <dbReference type="EMBL" id="SDW66726.1"/>
    </source>
</evidence>
<evidence type="ECO:0008006" key="3">
    <source>
        <dbReference type="Google" id="ProtNLM"/>
    </source>
</evidence>
<dbReference type="Gene3D" id="2.40.160.50">
    <property type="entry name" value="membrane protein fhac: a member of the omp85/tpsb transporter family"/>
    <property type="match status" value="1"/>
</dbReference>
<dbReference type="STRING" id="229203.SAMN05444338_10459"/>
<protein>
    <recommendedName>
        <fullName evidence="3">Outer membrane protein assembly factor BamA</fullName>
    </recommendedName>
</protein>
<dbReference type="AlphaFoldDB" id="A0A1H2VEG7"/>
<organism evidence="1 2">
    <name type="scientific">Flavobacterium degerlachei</name>
    <dbReference type="NCBI Taxonomy" id="229203"/>
    <lineage>
        <taxon>Bacteria</taxon>
        <taxon>Pseudomonadati</taxon>
        <taxon>Bacteroidota</taxon>
        <taxon>Flavobacteriia</taxon>
        <taxon>Flavobacteriales</taxon>
        <taxon>Flavobacteriaceae</taxon>
        <taxon>Flavobacterium</taxon>
    </lineage>
</organism>
<name>A0A1H2VEG7_9FLAO</name>
<dbReference type="EMBL" id="FNMV01000004">
    <property type="protein sequence ID" value="SDW66726.1"/>
    <property type="molecule type" value="Genomic_DNA"/>
</dbReference>
<evidence type="ECO:0000313" key="2">
    <source>
        <dbReference type="Proteomes" id="UP000198569"/>
    </source>
</evidence>
<dbReference type="OrthoDB" id="9811416at2"/>
<dbReference type="Proteomes" id="UP000198569">
    <property type="component" value="Unassembled WGS sequence"/>
</dbReference>
<proteinExistence type="predicted"/>